<comment type="caution">
    <text evidence="1">The sequence shown here is derived from an EMBL/GenBank/DDBJ whole genome shotgun (WGS) entry which is preliminary data.</text>
</comment>
<feature type="non-terminal residue" evidence="1">
    <location>
        <position position="83"/>
    </location>
</feature>
<dbReference type="EMBL" id="CASHTH010001914">
    <property type="protein sequence ID" value="CAI8021723.1"/>
    <property type="molecule type" value="Genomic_DNA"/>
</dbReference>
<organism evidence="1 2">
    <name type="scientific">Geodia barretti</name>
    <name type="common">Barrett's horny sponge</name>
    <dbReference type="NCBI Taxonomy" id="519541"/>
    <lineage>
        <taxon>Eukaryota</taxon>
        <taxon>Metazoa</taxon>
        <taxon>Porifera</taxon>
        <taxon>Demospongiae</taxon>
        <taxon>Heteroscleromorpha</taxon>
        <taxon>Tetractinellida</taxon>
        <taxon>Astrophorina</taxon>
        <taxon>Geodiidae</taxon>
        <taxon>Geodia</taxon>
    </lineage>
</organism>
<dbReference type="Proteomes" id="UP001174909">
    <property type="component" value="Unassembled WGS sequence"/>
</dbReference>
<sequence length="83" mass="9752">MTHCCVHRTLINVYKCEYACTNNMYINDSCFTVLSIIIGMTQVVLHYAHTFEIFMFHFLFQSDPIFDTFVSSQRACIQRNTLN</sequence>
<gene>
    <name evidence="1" type="ORF">GBAR_LOCUS12844</name>
</gene>
<evidence type="ECO:0000313" key="1">
    <source>
        <dbReference type="EMBL" id="CAI8021723.1"/>
    </source>
</evidence>
<dbReference type="AlphaFoldDB" id="A0AA35S331"/>
<proteinExistence type="predicted"/>
<accession>A0AA35S331</accession>
<evidence type="ECO:0000313" key="2">
    <source>
        <dbReference type="Proteomes" id="UP001174909"/>
    </source>
</evidence>
<name>A0AA35S331_GEOBA</name>
<protein>
    <submittedName>
        <fullName evidence="1">Uncharacterized protein</fullName>
    </submittedName>
</protein>
<keyword evidence="2" id="KW-1185">Reference proteome</keyword>
<reference evidence="1" key="1">
    <citation type="submission" date="2023-03" db="EMBL/GenBank/DDBJ databases">
        <authorList>
            <person name="Steffen K."/>
            <person name="Cardenas P."/>
        </authorList>
    </citation>
    <scope>NUCLEOTIDE SEQUENCE</scope>
</reference>